<dbReference type="InterPro" id="IPR009350">
    <property type="entry name" value="Phage_tail_T"/>
</dbReference>
<feature type="domain" description="Minor tail T" evidence="1">
    <location>
        <begin position="17"/>
        <end position="82"/>
    </location>
</feature>
<dbReference type="STRING" id="574349.SAMN05443545_101280"/>
<sequence length="85" mass="9570">MHGIGGCTVAEAQERMSYHEFTRWVAFRNKRGSLHTGMRIEHAGALIASILANVNSKKGGYKLIDFMPHQEEAPVSLEKAMELWK</sequence>
<evidence type="ECO:0000259" key="1">
    <source>
        <dbReference type="Pfam" id="PF06223"/>
    </source>
</evidence>
<dbReference type="Proteomes" id="UP000198500">
    <property type="component" value="Unassembled WGS sequence"/>
</dbReference>
<organism evidence="2 3">
    <name type="scientific">Aidingimonas halophila</name>
    <dbReference type="NCBI Taxonomy" id="574349"/>
    <lineage>
        <taxon>Bacteria</taxon>
        <taxon>Pseudomonadati</taxon>
        <taxon>Pseudomonadota</taxon>
        <taxon>Gammaproteobacteria</taxon>
        <taxon>Oceanospirillales</taxon>
        <taxon>Halomonadaceae</taxon>
        <taxon>Aidingimonas</taxon>
    </lineage>
</organism>
<dbReference type="AlphaFoldDB" id="A0A1H2RE18"/>
<reference evidence="2 3" key="1">
    <citation type="submission" date="2016-10" db="EMBL/GenBank/DDBJ databases">
        <authorList>
            <person name="de Groot N.N."/>
        </authorList>
    </citation>
    <scope>NUCLEOTIDE SEQUENCE [LARGE SCALE GENOMIC DNA]</scope>
    <source>
        <strain evidence="2 3">DSM 19219</strain>
    </source>
</reference>
<accession>A0A1H2RE18</accession>
<dbReference type="EMBL" id="FNNI01000001">
    <property type="protein sequence ID" value="SDW16909.1"/>
    <property type="molecule type" value="Genomic_DNA"/>
</dbReference>
<keyword evidence="3" id="KW-1185">Reference proteome</keyword>
<dbReference type="OrthoDB" id="6628031at2"/>
<proteinExistence type="predicted"/>
<dbReference type="Pfam" id="PF06223">
    <property type="entry name" value="Phage_tail_T"/>
    <property type="match status" value="1"/>
</dbReference>
<evidence type="ECO:0000313" key="3">
    <source>
        <dbReference type="Proteomes" id="UP000198500"/>
    </source>
</evidence>
<gene>
    <name evidence="2" type="ORF">SAMN05443545_101280</name>
</gene>
<name>A0A1H2RE18_9GAMM</name>
<protein>
    <recommendedName>
        <fullName evidence="1">Minor tail T domain-containing protein</fullName>
    </recommendedName>
</protein>
<evidence type="ECO:0000313" key="2">
    <source>
        <dbReference type="EMBL" id="SDW16909.1"/>
    </source>
</evidence>
<dbReference type="RefSeq" id="WP_092567703.1">
    <property type="nucleotide sequence ID" value="NZ_BMXH01000001.1"/>
</dbReference>